<dbReference type="EMBL" id="CAJVPQ010019677">
    <property type="protein sequence ID" value="CAG8754479.1"/>
    <property type="molecule type" value="Genomic_DNA"/>
</dbReference>
<name>A0A9N9NSY0_9GLOM</name>
<accession>A0A9N9NSY0</accession>
<feature type="non-terminal residue" evidence="1">
    <location>
        <position position="1"/>
    </location>
</feature>
<reference evidence="1" key="1">
    <citation type="submission" date="2021-06" db="EMBL/GenBank/DDBJ databases">
        <authorList>
            <person name="Kallberg Y."/>
            <person name="Tangrot J."/>
            <person name="Rosling A."/>
        </authorList>
    </citation>
    <scope>NUCLEOTIDE SEQUENCE</scope>
    <source>
        <strain evidence="1">UK204</strain>
    </source>
</reference>
<evidence type="ECO:0000313" key="1">
    <source>
        <dbReference type="EMBL" id="CAG8754479.1"/>
    </source>
</evidence>
<dbReference type="AlphaFoldDB" id="A0A9N9NSY0"/>
<protein>
    <submittedName>
        <fullName evidence="1">8043_t:CDS:1</fullName>
    </submittedName>
</protein>
<dbReference type="Proteomes" id="UP000789570">
    <property type="component" value="Unassembled WGS sequence"/>
</dbReference>
<feature type="non-terminal residue" evidence="1">
    <location>
        <position position="63"/>
    </location>
</feature>
<evidence type="ECO:0000313" key="2">
    <source>
        <dbReference type="Proteomes" id="UP000789570"/>
    </source>
</evidence>
<organism evidence="1 2">
    <name type="scientific">Funneliformis caledonium</name>
    <dbReference type="NCBI Taxonomy" id="1117310"/>
    <lineage>
        <taxon>Eukaryota</taxon>
        <taxon>Fungi</taxon>
        <taxon>Fungi incertae sedis</taxon>
        <taxon>Mucoromycota</taxon>
        <taxon>Glomeromycotina</taxon>
        <taxon>Glomeromycetes</taxon>
        <taxon>Glomerales</taxon>
        <taxon>Glomeraceae</taxon>
        <taxon>Funneliformis</taxon>
    </lineage>
</organism>
<keyword evidence="2" id="KW-1185">Reference proteome</keyword>
<comment type="caution">
    <text evidence="1">The sequence shown here is derived from an EMBL/GenBank/DDBJ whole genome shotgun (WGS) entry which is preliminary data.</text>
</comment>
<proteinExistence type="predicted"/>
<gene>
    <name evidence="1" type="ORF">FCALED_LOCUS16513</name>
</gene>
<sequence>LHLLETSIHDLGVDKDSSTIYVSLIRFDLHLVFHRANKHILKQNYSIWSIPFEYGGIAGVTSS</sequence>